<name>A0A9W6F356_9CHLO</name>
<dbReference type="EMBL" id="BRXU01000009">
    <property type="protein sequence ID" value="GLC54105.1"/>
    <property type="molecule type" value="Genomic_DNA"/>
</dbReference>
<dbReference type="Proteomes" id="UP001165080">
    <property type="component" value="Unassembled WGS sequence"/>
</dbReference>
<feature type="region of interest" description="Disordered" evidence="1">
    <location>
        <begin position="659"/>
        <end position="696"/>
    </location>
</feature>
<feature type="compositionally biased region" description="Basic and acidic residues" evidence="1">
    <location>
        <begin position="864"/>
        <end position="874"/>
    </location>
</feature>
<feature type="compositionally biased region" description="Pro residues" evidence="1">
    <location>
        <begin position="68"/>
        <end position="83"/>
    </location>
</feature>
<keyword evidence="3" id="KW-1185">Reference proteome</keyword>
<feature type="compositionally biased region" description="Low complexity" evidence="1">
    <location>
        <begin position="729"/>
        <end position="758"/>
    </location>
</feature>
<feature type="region of interest" description="Disordered" evidence="1">
    <location>
        <begin position="531"/>
        <end position="554"/>
    </location>
</feature>
<evidence type="ECO:0000313" key="3">
    <source>
        <dbReference type="Proteomes" id="UP001165080"/>
    </source>
</evidence>
<feature type="region of interest" description="Disordered" evidence="1">
    <location>
        <begin position="479"/>
        <end position="516"/>
    </location>
</feature>
<feature type="compositionally biased region" description="Polar residues" evidence="1">
    <location>
        <begin position="127"/>
        <end position="137"/>
    </location>
</feature>
<organism evidence="2 3">
    <name type="scientific">Pleodorina starrii</name>
    <dbReference type="NCBI Taxonomy" id="330485"/>
    <lineage>
        <taxon>Eukaryota</taxon>
        <taxon>Viridiplantae</taxon>
        <taxon>Chlorophyta</taxon>
        <taxon>core chlorophytes</taxon>
        <taxon>Chlorophyceae</taxon>
        <taxon>CS clade</taxon>
        <taxon>Chlamydomonadales</taxon>
        <taxon>Volvocaceae</taxon>
        <taxon>Pleodorina</taxon>
    </lineage>
</organism>
<protein>
    <submittedName>
        <fullName evidence="2">Uncharacterized protein</fullName>
    </submittedName>
</protein>
<feature type="region of interest" description="Disordered" evidence="1">
    <location>
        <begin position="592"/>
        <end position="629"/>
    </location>
</feature>
<comment type="caution">
    <text evidence="2">The sequence shown here is derived from an EMBL/GenBank/DDBJ whole genome shotgun (WGS) entry which is preliminary data.</text>
</comment>
<feature type="region of interest" description="Disordered" evidence="1">
    <location>
        <begin position="806"/>
        <end position="874"/>
    </location>
</feature>
<feature type="region of interest" description="Disordered" evidence="1">
    <location>
        <begin position="397"/>
        <end position="417"/>
    </location>
</feature>
<accession>A0A9W6F356</accession>
<reference evidence="2 3" key="1">
    <citation type="journal article" date="2023" name="Commun. Biol.">
        <title>Reorganization of the ancestral sex-determining regions during the evolution of trioecy in Pleodorina starrii.</title>
        <authorList>
            <person name="Takahashi K."/>
            <person name="Suzuki S."/>
            <person name="Kawai-Toyooka H."/>
            <person name="Yamamoto K."/>
            <person name="Hamaji T."/>
            <person name="Ootsuki R."/>
            <person name="Yamaguchi H."/>
            <person name="Kawachi M."/>
            <person name="Higashiyama T."/>
            <person name="Nozaki H."/>
        </authorList>
    </citation>
    <scope>NUCLEOTIDE SEQUENCE [LARGE SCALE GENOMIC DNA]</scope>
    <source>
        <strain evidence="2 3">NIES-4479</strain>
    </source>
</reference>
<feature type="compositionally biased region" description="Basic and acidic residues" evidence="1">
    <location>
        <begin position="220"/>
        <end position="234"/>
    </location>
</feature>
<feature type="compositionally biased region" description="Low complexity" evidence="1">
    <location>
        <begin position="806"/>
        <end position="828"/>
    </location>
</feature>
<sequence>MPAAGQPVSGVEDVLRARANARRIKEHYEGTLGVPSELQSLSHLLSHDMDAVFAGLENLPLYSKSSIPAPPAPPAPEPPPQPAQPATRRRTHARPSEAARRPSYDAAALSPLGTPPSPLEFHPWDPSPTSHSTAETPQSQQQQRQPHQLSVAFLVSSPFEQAPLPSEPGAGPNSPGRMRLPSGLSVDPWRWAPGDDFGQAAAAAAAAAPGRSSETFQPHLEPDPRVAQHLEQRPSSRAGTASPGSSRQASPTARGGRSGALSCLGPTQSTTGAGGAGFGSRSGSRPGSPVGFVSVSGCAVLEGETEEERKIRMARQRLLSPNDLSPQEWARIGLPQDAADLEKFIARNYSMSVDFDRQTLLPKRVAKPDIFHISPEEAQRRQVEADEATLALQAQRRAEMEAEEQAAEAERLARSAARGPRYDAMGVRRVERSTSPVLPRYLDWHPCSVGGLGLTATRRSHSGGSGGAAGAASASASRCASASRSRPDTATSAAGMYGTSGGDTGREQQPGQTRQMDPALAHDPYVYEDLGEDVAGDNEPDGVGAAYGTRPPRRRHHSALAFSFAPTPRPAGVTDAHYAQMVRQQRKWLNAPAQPQRPVSAAPFPAPMSQQYVRPRSSRPPPDGTAAPIPSRVAAEAAAQVAAAEAATRPNSALQTVITQRTHLLPPRPQQGGRGGRGRSAPWAPASTSSRPVSATTSATSFAAILPAPGGNPWALGRHTVQPDGGGAAAAMRRTTSRPASAAAAAPSELASAGASGSVQMSYATPTRNGKRLPWEAREHVAAAAAVGIVPPRLTWDELDLPPAAAAGGSTAAASQRRSSTGHISAGGRSRGSGAGSARQRQQQQQQQARQGAVFGETVPPEGAGRDSGEQYLPRKFEMRNEMVLEGYIGR</sequence>
<feature type="compositionally biased region" description="Polar residues" evidence="1">
    <location>
        <begin position="235"/>
        <end position="251"/>
    </location>
</feature>
<feature type="compositionally biased region" description="Low complexity" evidence="1">
    <location>
        <begin position="138"/>
        <end position="148"/>
    </location>
</feature>
<feature type="region of interest" description="Disordered" evidence="1">
    <location>
        <begin position="714"/>
        <end position="767"/>
    </location>
</feature>
<feature type="compositionally biased region" description="Low complexity" evidence="1">
    <location>
        <begin position="836"/>
        <end position="853"/>
    </location>
</feature>
<feature type="compositionally biased region" description="Acidic residues" evidence="1">
    <location>
        <begin position="531"/>
        <end position="540"/>
    </location>
</feature>
<dbReference type="AlphaFoldDB" id="A0A9W6F356"/>
<feature type="region of interest" description="Disordered" evidence="1">
    <location>
        <begin position="62"/>
        <end position="289"/>
    </location>
</feature>
<evidence type="ECO:0000256" key="1">
    <source>
        <dbReference type="SAM" id="MobiDB-lite"/>
    </source>
</evidence>
<proteinExistence type="predicted"/>
<evidence type="ECO:0000313" key="2">
    <source>
        <dbReference type="EMBL" id="GLC54105.1"/>
    </source>
</evidence>
<gene>
    <name evidence="2" type="primary">PLEST001598</name>
    <name evidence="2" type="ORF">PLESTB_000824200</name>
</gene>
<feature type="compositionally biased region" description="Basic and acidic residues" evidence="1">
    <location>
        <begin position="94"/>
        <end position="103"/>
    </location>
</feature>